<dbReference type="InterPro" id="IPR057191">
    <property type="entry name" value="DUF7869"/>
</dbReference>
<gene>
    <name evidence="3" type="primary">LOC113497166</name>
</gene>
<reference evidence="3" key="1">
    <citation type="submission" date="2025-08" db="UniProtKB">
        <authorList>
            <consortium name="RefSeq"/>
        </authorList>
    </citation>
    <scope>IDENTIFICATION</scope>
</reference>
<dbReference type="PANTHER" id="PTHR10773:SF19">
    <property type="match status" value="1"/>
</dbReference>
<protein>
    <submittedName>
        <fullName evidence="3">Uncharacterized protein LOC113497166 isoform X1</fullName>
    </submittedName>
</protein>
<accession>A0A7E5VVL9</accession>
<dbReference type="Proteomes" id="UP000322000">
    <property type="component" value="Chromosome 9"/>
</dbReference>
<evidence type="ECO:0000313" key="3">
    <source>
        <dbReference type="RefSeq" id="XP_026732373.1"/>
    </source>
</evidence>
<sequence>MKKKRTRKRAMNEDQWSSKKNKLLKNAGQAYEGCHNKNKYPQKVMGPVCSCKMNCGSKFTSSERQDLFDKFYKLSDRERQWMYIIRHTKTENIKRMTLERKNNRTQTIKYFFSLNNVEFLVCKRFFLNTLKVNEQMVYTAIEKFKLDEGITDLRGKHTNRPRKMSSSTESSIEKHISLFPKVESHYTRKSSTRQYLSQDLNISKMYRLYTEWFPQQNYVEVTMATKRQYETIFNTKFNYSFFKPKKDQCSTCFVYEQASPSEKESLEESYRRHLSRKERIRQIKHEEKMTIDKNDSTIAIFDLQKVLSIPQSTVGIFHYKRKYPVYNFTIFDALRKKGYCYVWHYQIAKRGCIEIGSCLLQFLKSEQERGVNKIYFYSDGCYGQNKNRYIFALYAYAVKSLNLSITHRFFETGHSQNEGDSMHACIERNMRNKSIYTPDQIYNIILNSKVSGEKYTMKELEQTDILDIKKLVNPLNWRRDIDGNTIRWSDVMEIHVSSSQQDKVFFKYDFDEAYSELNISNSFQTKRRGRKPKTDALIEDTVLARAYHQPLPISKALHTDLLSLCNSGAIPRYYHAFYESLVSVENSDDRDDIDDATDNTD</sequence>
<dbReference type="GeneID" id="113497166"/>
<dbReference type="Pfam" id="PF25273">
    <property type="entry name" value="DUF7869"/>
    <property type="match status" value="1"/>
</dbReference>
<dbReference type="KEGG" id="tnl:113497166"/>
<evidence type="ECO:0000313" key="2">
    <source>
        <dbReference type="Proteomes" id="UP000322000"/>
    </source>
</evidence>
<organism evidence="2 3">
    <name type="scientific">Trichoplusia ni</name>
    <name type="common">Cabbage looper</name>
    <dbReference type="NCBI Taxonomy" id="7111"/>
    <lineage>
        <taxon>Eukaryota</taxon>
        <taxon>Metazoa</taxon>
        <taxon>Ecdysozoa</taxon>
        <taxon>Arthropoda</taxon>
        <taxon>Hexapoda</taxon>
        <taxon>Insecta</taxon>
        <taxon>Pterygota</taxon>
        <taxon>Neoptera</taxon>
        <taxon>Endopterygota</taxon>
        <taxon>Lepidoptera</taxon>
        <taxon>Glossata</taxon>
        <taxon>Ditrysia</taxon>
        <taxon>Noctuoidea</taxon>
        <taxon>Noctuidae</taxon>
        <taxon>Plusiinae</taxon>
        <taxon>Trichoplusia</taxon>
    </lineage>
</organism>
<feature type="domain" description="DUF7869" evidence="1">
    <location>
        <begin position="336"/>
        <end position="474"/>
    </location>
</feature>
<keyword evidence="2" id="KW-1185">Reference proteome</keyword>
<evidence type="ECO:0000259" key="1">
    <source>
        <dbReference type="Pfam" id="PF25273"/>
    </source>
</evidence>
<dbReference type="RefSeq" id="XP_026732373.1">
    <property type="nucleotide sequence ID" value="XM_026876572.1"/>
</dbReference>
<dbReference type="AlphaFoldDB" id="A0A7E5VVL9"/>
<proteinExistence type="predicted"/>
<dbReference type="PANTHER" id="PTHR10773">
    <property type="entry name" value="DNA-DIRECTED RNA POLYMERASES I, II, AND III SUBUNIT RPABC2"/>
    <property type="match status" value="1"/>
</dbReference>
<dbReference type="InParanoid" id="A0A7E5VVL9"/>
<dbReference type="OrthoDB" id="6136790at2759"/>
<name>A0A7E5VVL9_TRINI</name>